<organism evidence="6 7">
    <name type="scientific">Loxostege sticticalis</name>
    <name type="common">Beet webworm moth</name>
    <dbReference type="NCBI Taxonomy" id="481309"/>
    <lineage>
        <taxon>Eukaryota</taxon>
        <taxon>Metazoa</taxon>
        <taxon>Ecdysozoa</taxon>
        <taxon>Arthropoda</taxon>
        <taxon>Hexapoda</taxon>
        <taxon>Insecta</taxon>
        <taxon>Pterygota</taxon>
        <taxon>Neoptera</taxon>
        <taxon>Endopterygota</taxon>
        <taxon>Lepidoptera</taxon>
        <taxon>Glossata</taxon>
        <taxon>Ditrysia</taxon>
        <taxon>Pyraloidea</taxon>
        <taxon>Crambidae</taxon>
        <taxon>Pyraustinae</taxon>
        <taxon>Loxostege</taxon>
    </lineage>
</organism>
<accession>A0ABR3HBU5</accession>
<dbReference type="SUPFAM" id="SSF54928">
    <property type="entry name" value="RNA-binding domain, RBD"/>
    <property type="match status" value="2"/>
</dbReference>
<dbReference type="PROSITE" id="PS50102">
    <property type="entry name" value="RRM"/>
    <property type="match status" value="2"/>
</dbReference>
<dbReference type="SMART" id="SM00360">
    <property type="entry name" value="RRM"/>
    <property type="match status" value="2"/>
</dbReference>
<feature type="compositionally biased region" description="Acidic residues" evidence="4">
    <location>
        <begin position="12"/>
        <end position="42"/>
    </location>
</feature>
<evidence type="ECO:0000256" key="1">
    <source>
        <dbReference type="ARBA" id="ARBA00022737"/>
    </source>
</evidence>
<feature type="region of interest" description="Disordered" evidence="4">
    <location>
        <begin position="830"/>
        <end position="901"/>
    </location>
</feature>
<dbReference type="EMBL" id="JBEUOH010000022">
    <property type="protein sequence ID" value="KAL0867760.1"/>
    <property type="molecule type" value="Genomic_DNA"/>
</dbReference>
<reference evidence="6 7" key="1">
    <citation type="submission" date="2024-06" db="EMBL/GenBank/DDBJ databases">
        <title>A chromosome-level genome assembly of beet webworm, Loxostege sticticalis.</title>
        <authorList>
            <person name="Zhang Y."/>
        </authorList>
    </citation>
    <scope>NUCLEOTIDE SEQUENCE [LARGE SCALE GENOMIC DNA]</scope>
    <source>
        <strain evidence="6">AQ026</strain>
        <tissue evidence="6">Whole body</tissue>
    </source>
</reference>
<feature type="compositionally biased region" description="Basic and acidic residues" evidence="4">
    <location>
        <begin position="578"/>
        <end position="618"/>
    </location>
</feature>
<feature type="region of interest" description="Disordered" evidence="4">
    <location>
        <begin position="1"/>
        <end position="45"/>
    </location>
</feature>
<feature type="domain" description="RRM" evidence="5">
    <location>
        <begin position="752"/>
        <end position="830"/>
    </location>
</feature>
<dbReference type="Gene3D" id="1.25.40.10">
    <property type="entry name" value="Tetratricopeptide repeat domain"/>
    <property type="match status" value="2"/>
</dbReference>
<dbReference type="PANTHER" id="PTHR23236">
    <property type="entry name" value="EUKARYOTIC TRANSLATION INITIATION FACTOR 4B/4H"/>
    <property type="match status" value="1"/>
</dbReference>
<dbReference type="Gene3D" id="3.30.70.330">
    <property type="match status" value="2"/>
</dbReference>
<dbReference type="EMBL" id="JBEUOH010000022">
    <property type="protein sequence ID" value="KAL0867761.1"/>
    <property type="molecule type" value="Genomic_DNA"/>
</dbReference>
<evidence type="ECO:0000259" key="5">
    <source>
        <dbReference type="PROSITE" id="PS50102"/>
    </source>
</evidence>
<name>A0ABR3HBU5_LOXSC</name>
<evidence type="ECO:0000256" key="2">
    <source>
        <dbReference type="ARBA" id="ARBA00022884"/>
    </source>
</evidence>
<dbReference type="PANTHER" id="PTHR23236:SF119">
    <property type="entry name" value="NUCLEAR RNA-BINDING PROTEIN SART-3"/>
    <property type="match status" value="1"/>
</dbReference>
<keyword evidence="1" id="KW-0677">Repeat</keyword>
<dbReference type="Pfam" id="PF00076">
    <property type="entry name" value="RRM_1"/>
    <property type="match status" value="2"/>
</dbReference>
<dbReference type="SUPFAM" id="SSF48452">
    <property type="entry name" value="TPR-like"/>
    <property type="match status" value="1"/>
</dbReference>
<evidence type="ECO:0000313" key="6">
    <source>
        <dbReference type="EMBL" id="KAL0867761.1"/>
    </source>
</evidence>
<sequence>MAIVEDEVRNDSEEENEIEVVVEEDDADRDSDDSEDDDDDEMQERKVAELEQRIAEYPYNYDDHIELIQALWRLSELDRWRSAFERLQQLTALQPEHWLLRLQTEVTLAHSSQARDQIAELFHQAMLDCYSIPILTEWCTWSLSTGSTTVARAQMEEILRRAGADPLSGKIFWDAKLELEKSQLDTMSEDDPDYKLQQGRVLWCLEETVSRPLLRAEEAWEQTQELAMTLHNQQYVDKVKYQHESAQDYLQKITPYEDKLLTVENQEEKYKLYQEYIDTVKELSHDKKYAECDSDGILKVLYDRATTECIACSGAHALLQAYARHVRSRSSRATYCRVLDAAARRCPRRHTFWTLKLHQAEHEAATAAEVKTIFETAIAKGLESYKDAEALWLSYLEFARRQTQFDNTEQVEKLRQTFRLAWDSLAEAWGEEANDCEVPLYWARLEYNRMSDPKQGKEIFEEIFKYGENKTMSKYWEALIQLECGRSPPLSENKRRDLYRRALKFVTDYPPAIARLWTDYERDYGHLDTMRECYETCEAKLKEWRDSYQAMKEKMIGKKQKGKQADKKSKFDKKKKKKDEEQPKNKAKRKSEESTEGTESKRKRDAAMEVEESGKEMEATASGSGVKRALEDDEDKDETENKRQKTEESASARAASREACTLFVSNLEFKVDEQKLRDTLSKFGDIVSLRVKTGVKAFGGSICYCQYKAVESVDEALKHDRSPLDGRPMFLSRYSSKKGKASFKYSTAPEKNKLFVKNLPYGHCTKEALTDVFDKYGALKDVRIVTFKDGKPKGLAYIEYEDDASAAQALEKTNGSLLGERRIEVLLSAPPPKDAPAAAPTLGQPKRDTGKGMRRTQLSSFIPRVLQTATPSTSGTSANGSHANGDGKLSNTDFRNMLLKK</sequence>
<feature type="region of interest" description="Disordered" evidence="4">
    <location>
        <begin position="555"/>
        <end position="653"/>
    </location>
</feature>
<proteinExistence type="predicted"/>
<dbReference type="InterPro" id="IPR012677">
    <property type="entry name" value="Nucleotide-bd_a/b_plait_sf"/>
</dbReference>
<feature type="compositionally biased region" description="Basic and acidic residues" evidence="4">
    <location>
        <begin position="639"/>
        <end position="650"/>
    </location>
</feature>
<comment type="caution">
    <text evidence="6">The sequence shown here is derived from an EMBL/GenBank/DDBJ whole genome shotgun (WGS) entry which is preliminary data.</text>
</comment>
<evidence type="ECO:0000256" key="4">
    <source>
        <dbReference type="SAM" id="MobiDB-lite"/>
    </source>
</evidence>
<keyword evidence="2 3" id="KW-0694">RNA-binding</keyword>
<dbReference type="InterPro" id="IPR000504">
    <property type="entry name" value="RRM_dom"/>
</dbReference>
<feature type="compositionally biased region" description="Polar residues" evidence="4">
    <location>
        <begin position="867"/>
        <end position="882"/>
    </location>
</feature>
<evidence type="ECO:0000256" key="3">
    <source>
        <dbReference type="PROSITE-ProRule" id="PRU00176"/>
    </source>
</evidence>
<protein>
    <recommendedName>
        <fullName evidence="5">RRM domain-containing protein</fullName>
    </recommendedName>
</protein>
<gene>
    <name evidence="6" type="ORF">ABMA27_008476</name>
</gene>
<keyword evidence="7" id="KW-1185">Reference proteome</keyword>
<feature type="compositionally biased region" description="Basic and acidic residues" evidence="4">
    <location>
        <begin position="1"/>
        <end position="11"/>
    </location>
</feature>
<feature type="domain" description="RRM" evidence="5">
    <location>
        <begin position="660"/>
        <end position="736"/>
    </location>
</feature>
<evidence type="ECO:0000313" key="7">
    <source>
        <dbReference type="Proteomes" id="UP001549920"/>
    </source>
</evidence>
<dbReference type="InterPro" id="IPR011990">
    <property type="entry name" value="TPR-like_helical_dom_sf"/>
</dbReference>
<dbReference type="InterPro" id="IPR035979">
    <property type="entry name" value="RBD_domain_sf"/>
</dbReference>
<dbReference type="Proteomes" id="UP001549920">
    <property type="component" value="Unassembled WGS sequence"/>
</dbReference>